<evidence type="ECO:0000256" key="8">
    <source>
        <dbReference type="ARBA" id="ARBA00023306"/>
    </source>
</evidence>
<keyword evidence="14" id="KW-1185">Reference proteome</keyword>
<feature type="binding site" evidence="10">
    <location>
        <position position="195"/>
    </location>
    <ligand>
        <name>UDP-N-acetyl-alpha-D-glucosamine</name>
        <dbReference type="ChEBI" id="CHEBI:57705"/>
    </ligand>
</feature>
<comment type="subcellular location">
    <subcellularLocation>
        <location evidence="10">Cell membrane</location>
        <topology evidence="10">Peripheral membrane protein</topology>
        <orientation evidence="10">Cytoplasmic side</orientation>
    </subcellularLocation>
</comment>
<evidence type="ECO:0000256" key="9">
    <source>
        <dbReference type="ARBA" id="ARBA00023316"/>
    </source>
</evidence>
<dbReference type="GO" id="GO:0071555">
    <property type="term" value="P:cell wall organization"/>
    <property type="evidence" value="ECO:0007669"/>
    <property type="project" value="UniProtKB-KW"/>
</dbReference>
<dbReference type="PANTHER" id="PTHR21015:SF22">
    <property type="entry name" value="GLYCOSYLTRANSFERASE"/>
    <property type="match status" value="1"/>
</dbReference>
<comment type="catalytic activity">
    <reaction evidence="10">
        <text>di-trans,octa-cis-undecaprenyl diphospho-N-acetyl-alpha-D-muramoyl-L-alanyl-D-glutamyl-meso-2,6-diaminopimeloyl-D-alanyl-D-alanine + UDP-N-acetyl-alpha-D-glucosamine = di-trans,octa-cis-undecaprenyl diphospho-[N-acetyl-alpha-D-glucosaminyl-(1-&gt;4)]-N-acetyl-alpha-D-muramoyl-L-alanyl-D-glutamyl-meso-2,6-diaminopimeloyl-D-alanyl-D-alanine + UDP + H(+)</text>
        <dbReference type="Rhea" id="RHEA:31227"/>
        <dbReference type="ChEBI" id="CHEBI:15378"/>
        <dbReference type="ChEBI" id="CHEBI:57705"/>
        <dbReference type="ChEBI" id="CHEBI:58223"/>
        <dbReference type="ChEBI" id="CHEBI:61387"/>
        <dbReference type="ChEBI" id="CHEBI:61388"/>
        <dbReference type="EC" id="2.4.1.227"/>
    </reaction>
</comment>
<keyword evidence="6 10" id="KW-0573">Peptidoglycan synthesis</keyword>
<dbReference type="GO" id="GO:0005975">
    <property type="term" value="P:carbohydrate metabolic process"/>
    <property type="evidence" value="ECO:0007669"/>
    <property type="project" value="InterPro"/>
</dbReference>
<dbReference type="InterPro" id="IPR004276">
    <property type="entry name" value="GlycoTrans_28_N"/>
</dbReference>
<sequence>MRVVVSGGGTGGHIYPALALIREIQKENMNAEFLYIGTEKGLESNLVPRENIPFKSIHITGFKRKLSLENIKTIFRFLKGVRDSKKIIKEFNADVVIGTGGYVCGPVVYAASKLGIPTIIHEQNSVPGLTNKFLSKYVDRIAVCFEEASSFFPQEKVVLTGNPRASEVLGKDGIKGRLSIGLKTDIPVVLIFGGSRGARPINEAVLKSLAELGEKAYQILYVTGDVHYEEVLKEVQLIGSPENVIIKPFIHNMPEVLAGTDLTVARAGATTLAELTSLGIPSILIPSPYVTNNHQEKNARSLSEHGAAEILLEKDLTGKKLVELMDLILLDDKRLSEMKMASKKLGIPDAAKRLFRLMEELVAKEGSSPRK</sequence>
<evidence type="ECO:0000256" key="7">
    <source>
        <dbReference type="ARBA" id="ARBA00023136"/>
    </source>
</evidence>
<dbReference type="GO" id="GO:0008360">
    <property type="term" value="P:regulation of cell shape"/>
    <property type="evidence" value="ECO:0007669"/>
    <property type="project" value="UniProtKB-KW"/>
</dbReference>
<proteinExistence type="inferred from homology"/>
<comment type="similarity">
    <text evidence="10">Belongs to the glycosyltransferase 28 family. MurG subfamily.</text>
</comment>
<evidence type="ECO:0000259" key="12">
    <source>
        <dbReference type="Pfam" id="PF04101"/>
    </source>
</evidence>
<dbReference type="EC" id="2.4.1.227" evidence="10"/>
<dbReference type="NCBIfam" id="TIGR01133">
    <property type="entry name" value="murG"/>
    <property type="match status" value="1"/>
</dbReference>
<evidence type="ECO:0000256" key="3">
    <source>
        <dbReference type="ARBA" id="ARBA00022676"/>
    </source>
</evidence>
<keyword evidence="5 10" id="KW-0133">Cell shape</keyword>
<dbReference type="Proteomes" id="UP000321555">
    <property type="component" value="Chromosome"/>
</dbReference>
<dbReference type="InterPro" id="IPR006009">
    <property type="entry name" value="GlcNAc_MurG"/>
</dbReference>
<keyword evidence="8 10" id="KW-0131">Cell cycle</keyword>
<organism evidence="13 14">
    <name type="scientific">Cytobacillus dafuensis</name>
    <name type="common">Bacillus dafuensis</name>
    <dbReference type="NCBI Taxonomy" id="1742359"/>
    <lineage>
        <taxon>Bacteria</taxon>
        <taxon>Bacillati</taxon>
        <taxon>Bacillota</taxon>
        <taxon>Bacilli</taxon>
        <taxon>Bacillales</taxon>
        <taxon>Bacillaceae</taxon>
        <taxon>Cytobacillus</taxon>
    </lineage>
</organism>
<comment type="pathway">
    <text evidence="10">Cell wall biogenesis; peptidoglycan biosynthesis.</text>
</comment>
<accession>A0A5B8Z3F4</accession>
<dbReference type="GO" id="GO:0050511">
    <property type="term" value="F:undecaprenyldiphospho-muramoylpentapeptide beta-N-acetylglucosaminyltransferase activity"/>
    <property type="evidence" value="ECO:0007669"/>
    <property type="project" value="UniProtKB-UniRule"/>
</dbReference>
<keyword evidence="3 10" id="KW-0328">Glycosyltransferase</keyword>
<feature type="binding site" evidence="10">
    <location>
        <position position="295"/>
    </location>
    <ligand>
        <name>UDP-N-acetyl-alpha-D-glucosamine</name>
        <dbReference type="ChEBI" id="CHEBI:57705"/>
    </ligand>
</feature>
<feature type="domain" description="Glycosyltransferase family 28 N-terminal" evidence="11">
    <location>
        <begin position="3"/>
        <end position="142"/>
    </location>
</feature>
<dbReference type="OrthoDB" id="9808936at2"/>
<dbReference type="AlphaFoldDB" id="A0A5B8Z3F4"/>
<dbReference type="KEGG" id="bda:FSZ17_09390"/>
<keyword evidence="2 10" id="KW-0132">Cell division</keyword>
<dbReference type="InterPro" id="IPR007235">
    <property type="entry name" value="Glyco_trans_28_C"/>
</dbReference>
<dbReference type="HAMAP" id="MF_00033">
    <property type="entry name" value="MurG"/>
    <property type="match status" value="1"/>
</dbReference>
<keyword evidence="7 10" id="KW-0472">Membrane</keyword>
<name>A0A5B8Z3F4_CYTDA</name>
<evidence type="ECO:0000256" key="2">
    <source>
        <dbReference type="ARBA" id="ARBA00022618"/>
    </source>
</evidence>
<dbReference type="GO" id="GO:0009252">
    <property type="term" value="P:peptidoglycan biosynthetic process"/>
    <property type="evidence" value="ECO:0007669"/>
    <property type="project" value="UniProtKB-UniRule"/>
</dbReference>
<dbReference type="SUPFAM" id="SSF53756">
    <property type="entry name" value="UDP-Glycosyltransferase/glycogen phosphorylase"/>
    <property type="match status" value="1"/>
</dbReference>
<comment type="caution">
    <text evidence="10">Lacks conserved residue(s) required for the propagation of feature annotation.</text>
</comment>
<evidence type="ECO:0000256" key="1">
    <source>
        <dbReference type="ARBA" id="ARBA00022475"/>
    </source>
</evidence>
<dbReference type="Gene3D" id="3.40.50.2000">
    <property type="entry name" value="Glycogen Phosphorylase B"/>
    <property type="match status" value="2"/>
</dbReference>
<feature type="binding site" evidence="10">
    <location>
        <begin position="10"/>
        <end position="12"/>
    </location>
    <ligand>
        <name>UDP-N-acetyl-alpha-D-glucosamine</name>
        <dbReference type="ChEBI" id="CHEBI:57705"/>
    </ligand>
</feature>
<dbReference type="CDD" id="cd03785">
    <property type="entry name" value="GT28_MurG"/>
    <property type="match status" value="1"/>
</dbReference>
<feature type="domain" description="Glycosyl transferase family 28 C-terminal" evidence="12">
    <location>
        <begin position="188"/>
        <end position="354"/>
    </location>
</feature>
<dbReference type="Pfam" id="PF04101">
    <property type="entry name" value="Glyco_tran_28_C"/>
    <property type="match status" value="1"/>
</dbReference>
<evidence type="ECO:0000256" key="10">
    <source>
        <dbReference type="HAMAP-Rule" id="MF_00033"/>
    </source>
</evidence>
<dbReference type="Pfam" id="PF03033">
    <property type="entry name" value="Glyco_transf_28"/>
    <property type="match status" value="1"/>
</dbReference>
<gene>
    <name evidence="10 13" type="primary">murG</name>
    <name evidence="13" type="ORF">FSZ17_09390</name>
</gene>
<feature type="binding site" evidence="10">
    <location>
        <position position="124"/>
    </location>
    <ligand>
        <name>UDP-N-acetyl-alpha-D-glucosamine</name>
        <dbReference type="ChEBI" id="CHEBI:57705"/>
    </ligand>
</feature>
<protein>
    <recommendedName>
        <fullName evidence="10">UDP-N-acetylglucosamine--N-acetylmuramyl-(pentapeptide) pyrophosphoryl-undecaprenol N-acetylglucosamine transferase</fullName>
        <ecNumber evidence="10">2.4.1.227</ecNumber>
    </recommendedName>
    <alternativeName>
        <fullName evidence="10">Undecaprenyl-PP-MurNAc-pentapeptide-UDPGlcNAc GlcNAc transferase</fullName>
    </alternativeName>
</protein>
<evidence type="ECO:0000313" key="14">
    <source>
        <dbReference type="Proteomes" id="UP000321555"/>
    </source>
</evidence>
<evidence type="ECO:0000256" key="5">
    <source>
        <dbReference type="ARBA" id="ARBA00022960"/>
    </source>
</evidence>
<dbReference type="GO" id="GO:0051301">
    <property type="term" value="P:cell division"/>
    <property type="evidence" value="ECO:0007669"/>
    <property type="project" value="UniProtKB-KW"/>
</dbReference>
<evidence type="ECO:0000256" key="6">
    <source>
        <dbReference type="ARBA" id="ARBA00022984"/>
    </source>
</evidence>
<dbReference type="GO" id="GO:0051991">
    <property type="term" value="F:UDP-N-acetyl-D-glucosamine:N-acetylmuramoyl-L-alanyl-D-glutamyl-meso-2,6-diaminopimelyl-D-alanyl-D-alanine-diphosphoundecaprenol 4-beta-N-acetylglucosaminlytransferase activity"/>
    <property type="evidence" value="ECO:0007669"/>
    <property type="project" value="RHEA"/>
</dbReference>
<evidence type="ECO:0000313" key="13">
    <source>
        <dbReference type="EMBL" id="QED47451.1"/>
    </source>
</evidence>
<evidence type="ECO:0000256" key="4">
    <source>
        <dbReference type="ARBA" id="ARBA00022679"/>
    </source>
</evidence>
<feature type="binding site" evidence="10">
    <location>
        <position position="250"/>
    </location>
    <ligand>
        <name>UDP-N-acetyl-alpha-D-glucosamine</name>
        <dbReference type="ChEBI" id="CHEBI:57705"/>
    </ligand>
</feature>
<reference evidence="14" key="1">
    <citation type="submission" date="2019-08" db="EMBL/GenBank/DDBJ databases">
        <authorList>
            <person name="Zheng X."/>
        </authorList>
    </citation>
    <scope>NUCLEOTIDE SEQUENCE [LARGE SCALE GENOMIC DNA]</scope>
    <source>
        <strain evidence="14">FJAT-25496</strain>
    </source>
</reference>
<dbReference type="RefSeq" id="WP_057769668.1">
    <property type="nucleotide sequence ID" value="NZ_CP042593.1"/>
</dbReference>
<keyword evidence="4 10" id="KW-0808">Transferase</keyword>
<dbReference type="UniPathway" id="UPA00219"/>
<dbReference type="EMBL" id="CP042593">
    <property type="protein sequence ID" value="QED47451.1"/>
    <property type="molecule type" value="Genomic_DNA"/>
</dbReference>
<dbReference type="STRING" id="1742359.GCA_001439625_00319"/>
<keyword evidence="1 10" id="KW-1003">Cell membrane</keyword>
<keyword evidence="9 10" id="KW-0961">Cell wall biogenesis/degradation</keyword>
<dbReference type="PANTHER" id="PTHR21015">
    <property type="entry name" value="UDP-N-ACETYLGLUCOSAMINE--N-ACETYLMURAMYL-(PENTAPEPTIDE) PYROPHOSPHORYL-UNDECAPRENOL N-ACETYLGLUCOSAMINE TRANSFERASE 1"/>
    <property type="match status" value="1"/>
</dbReference>
<comment type="function">
    <text evidence="10">Cell wall formation. Catalyzes the transfer of a GlcNAc subunit on undecaprenyl-pyrophosphoryl-MurNAc-pentapeptide (lipid intermediate I) to form undecaprenyl-pyrophosphoryl-MurNAc-(pentapeptide)GlcNAc (lipid intermediate II).</text>
</comment>
<evidence type="ECO:0000259" key="11">
    <source>
        <dbReference type="Pfam" id="PF03033"/>
    </source>
</evidence>
<dbReference type="GO" id="GO:0005886">
    <property type="term" value="C:plasma membrane"/>
    <property type="evidence" value="ECO:0007669"/>
    <property type="project" value="UniProtKB-SubCell"/>
</dbReference>